<evidence type="ECO:0000313" key="5">
    <source>
        <dbReference type="Proteomes" id="UP000177407"/>
    </source>
</evidence>
<evidence type="ECO:0000256" key="1">
    <source>
        <dbReference type="PIRSR" id="PIRSR640198-1"/>
    </source>
</evidence>
<evidence type="ECO:0000313" key="4">
    <source>
        <dbReference type="EMBL" id="OGF21214.1"/>
    </source>
</evidence>
<dbReference type="InterPro" id="IPR040198">
    <property type="entry name" value="Fido_containing"/>
</dbReference>
<feature type="domain" description="Fido" evidence="3">
    <location>
        <begin position="107"/>
        <end position="265"/>
    </location>
</feature>
<dbReference type="AlphaFoldDB" id="A0A1F5S3E5"/>
<name>A0A1F5S3E5_9BACT</name>
<organism evidence="4 5">
    <name type="scientific">Candidatus Falkowbacteria bacterium RIFOXYA2_FULL_38_12</name>
    <dbReference type="NCBI Taxonomy" id="1797993"/>
    <lineage>
        <taxon>Bacteria</taxon>
        <taxon>Candidatus Falkowiibacteriota</taxon>
    </lineage>
</organism>
<dbReference type="Gene3D" id="1.10.3290.10">
    <property type="entry name" value="Fido-like domain"/>
    <property type="match status" value="1"/>
</dbReference>
<keyword evidence="2" id="KW-0547">Nucleotide-binding</keyword>
<gene>
    <name evidence="4" type="ORF">A2257_01270</name>
</gene>
<feature type="binding site" evidence="2">
    <location>
        <begin position="241"/>
        <end position="242"/>
    </location>
    <ligand>
        <name>ATP</name>
        <dbReference type="ChEBI" id="CHEBI:30616"/>
    </ligand>
</feature>
<dbReference type="InterPro" id="IPR003812">
    <property type="entry name" value="Fido"/>
</dbReference>
<dbReference type="PANTHER" id="PTHR13504:SF33">
    <property type="entry name" value="FIC FAMILY PROTEIN"/>
    <property type="match status" value="1"/>
</dbReference>
<dbReference type="InterPro" id="IPR036388">
    <property type="entry name" value="WH-like_DNA-bd_sf"/>
</dbReference>
<dbReference type="Pfam" id="PF02661">
    <property type="entry name" value="Fic"/>
    <property type="match status" value="1"/>
</dbReference>
<dbReference type="InterPro" id="IPR036597">
    <property type="entry name" value="Fido-like_dom_sf"/>
</dbReference>
<dbReference type="Proteomes" id="UP000177407">
    <property type="component" value="Unassembled WGS sequence"/>
</dbReference>
<feature type="binding site" evidence="2">
    <location>
        <begin position="203"/>
        <end position="210"/>
    </location>
    <ligand>
        <name>ATP</name>
        <dbReference type="ChEBI" id="CHEBI:30616"/>
    </ligand>
</feature>
<dbReference type="SUPFAM" id="SSF46785">
    <property type="entry name" value="Winged helix' DNA-binding domain"/>
    <property type="match status" value="1"/>
</dbReference>
<keyword evidence="2" id="KW-0067">ATP-binding</keyword>
<comment type="caution">
    <text evidence="4">The sequence shown here is derived from an EMBL/GenBank/DDBJ whole genome shotgun (WGS) entry which is preliminary data.</text>
</comment>
<reference evidence="4 5" key="1">
    <citation type="journal article" date="2016" name="Nat. Commun.">
        <title>Thousands of microbial genomes shed light on interconnected biogeochemical processes in an aquifer system.</title>
        <authorList>
            <person name="Anantharaman K."/>
            <person name="Brown C.T."/>
            <person name="Hug L.A."/>
            <person name="Sharon I."/>
            <person name="Castelle C.J."/>
            <person name="Probst A.J."/>
            <person name="Thomas B.C."/>
            <person name="Singh A."/>
            <person name="Wilkins M.J."/>
            <person name="Karaoz U."/>
            <person name="Brodie E.L."/>
            <person name="Williams K.H."/>
            <person name="Hubbard S.S."/>
            <person name="Banfield J.F."/>
        </authorList>
    </citation>
    <scope>NUCLEOTIDE SEQUENCE [LARGE SCALE GENOMIC DNA]</scope>
</reference>
<evidence type="ECO:0000256" key="2">
    <source>
        <dbReference type="PIRSR" id="PIRSR640198-2"/>
    </source>
</evidence>
<protein>
    <recommendedName>
        <fullName evidence="3">Fido domain-containing protein</fullName>
    </recommendedName>
</protein>
<proteinExistence type="predicted"/>
<dbReference type="EMBL" id="MFGA01000011">
    <property type="protein sequence ID" value="OGF21214.1"/>
    <property type="molecule type" value="Genomic_DNA"/>
</dbReference>
<evidence type="ECO:0000259" key="3">
    <source>
        <dbReference type="PROSITE" id="PS51459"/>
    </source>
</evidence>
<dbReference type="SUPFAM" id="SSF140931">
    <property type="entry name" value="Fic-like"/>
    <property type="match status" value="1"/>
</dbReference>
<dbReference type="GO" id="GO:0005524">
    <property type="term" value="F:ATP binding"/>
    <property type="evidence" value="ECO:0007669"/>
    <property type="project" value="UniProtKB-KW"/>
</dbReference>
<feature type="active site" evidence="1">
    <location>
        <position position="199"/>
    </location>
</feature>
<accession>A0A1F5S3E5</accession>
<dbReference type="PANTHER" id="PTHR13504">
    <property type="entry name" value="FIDO DOMAIN-CONTAINING PROTEIN DDB_G0283145"/>
    <property type="match status" value="1"/>
</dbReference>
<dbReference type="Gene3D" id="1.10.10.10">
    <property type="entry name" value="Winged helix-like DNA-binding domain superfamily/Winged helix DNA-binding domain"/>
    <property type="match status" value="1"/>
</dbReference>
<dbReference type="InterPro" id="IPR036390">
    <property type="entry name" value="WH_DNA-bd_sf"/>
</dbReference>
<sequence length="349" mass="40152">MANLTKRIENITPDILSKIAKIDEIKGHWSQGVNLSPQLLGRLKKSVLITSSGASTRIENSRMSDEDVEKFIKGLNINKFRDRDKQEVQGYYELLENVFESWKTIPFSESSIKHLHKELLKYAEKDARHRGDYKKIENDVSVFDADGKPIGVVFETTRAYLAPKQMQELVIWTQETLAEKKYHSLLIIGNFVVEFLKIHPFQDGNGRLSRILTNLLLLKLGYGFVPYVSHEKIIEDSKSEYYLALRKSQKTFEGKKENVANWLEYFLGVLEKQAQMAIKMLSAERMETILSPNQLLVWNCLLGVSEITAGEIVKKTGVLRPTVNQALNRLIEMKKIEKIGMGRTTRYRK</sequence>
<dbReference type="PROSITE" id="PS51459">
    <property type="entry name" value="FIDO"/>
    <property type="match status" value="1"/>
</dbReference>